<dbReference type="GO" id="GO:0004022">
    <property type="term" value="F:alcohol dehydrogenase (NAD+) activity"/>
    <property type="evidence" value="ECO:0007669"/>
    <property type="project" value="UniProtKB-EC"/>
</dbReference>
<dbReference type="Pfam" id="PF25137">
    <property type="entry name" value="ADH_Fe_C"/>
    <property type="match status" value="1"/>
</dbReference>
<organism evidence="5 6">
    <name type="scientific">Spirochaeta isovalerica</name>
    <dbReference type="NCBI Taxonomy" id="150"/>
    <lineage>
        <taxon>Bacteria</taxon>
        <taxon>Pseudomonadati</taxon>
        <taxon>Spirochaetota</taxon>
        <taxon>Spirochaetia</taxon>
        <taxon>Spirochaetales</taxon>
        <taxon>Spirochaetaceae</taxon>
        <taxon>Spirochaeta</taxon>
    </lineage>
</organism>
<evidence type="ECO:0000313" key="6">
    <source>
        <dbReference type="Proteomes" id="UP000587760"/>
    </source>
</evidence>
<feature type="domain" description="Fe-containing alcohol dehydrogenase-like C-terminal" evidence="4">
    <location>
        <begin position="192"/>
        <end position="377"/>
    </location>
</feature>
<dbReference type="PANTHER" id="PTHR11496">
    <property type="entry name" value="ALCOHOL DEHYDROGENASE"/>
    <property type="match status" value="1"/>
</dbReference>
<dbReference type="Gene3D" id="3.40.50.1970">
    <property type="match status" value="1"/>
</dbReference>
<evidence type="ECO:0000259" key="4">
    <source>
        <dbReference type="Pfam" id="PF25137"/>
    </source>
</evidence>
<dbReference type="EC" id="1.1.1.1" evidence="5"/>
<keyword evidence="2 5" id="KW-0560">Oxidoreductase</keyword>
<dbReference type="PANTHER" id="PTHR11496:SF102">
    <property type="entry name" value="ALCOHOL DEHYDROGENASE 4"/>
    <property type="match status" value="1"/>
</dbReference>
<evidence type="ECO:0000313" key="5">
    <source>
        <dbReference type="EMBL" id="MBB6482590.1"/>
    </source>
</evidence>
<evidence type="ECO:0000256" key="1">
    <source>
        <dbReference type="ARBA" id="ARBA00007358"/>
    </source>
</evidence>
<dbReference type="RefSeq" id="WP_184748827.1">
    <property type="nucleotide sequence ID" value="NZ_JACHGJ010000014.1"/>
</dbReference>
<reference evidence="5 6" key="1">
    <citation type="submission" date="2020-08" db="EMBL/GenBank/DDBJ databases">
        <title>Genomic Encyclopedia of Type Strains, Phase IV (KMG-IV): sequencing the most valuable type-strain genomes for metagenomic binning, comparative biology and taxonomic classification.</title>
        <authorList>
            <person name="Goeker M."/>
        </authorList>
    </citation>
    <scope>NUCLEOTIDE SEQUENCE [LARGE SCALE GENOMIC DNA]</scope>
    <source>
        <strain evidence="5 6">DSM 2461</strain>
    </source>
</reference>
<gene>
    <name evidence="5" type="ORF">HNR50_004291</name>
</gene>
<comment type="similarity">
    <text evidence="1">Belongs to the iron-containing alcohol dehydrogenase family.</text>
</comment>
<dbReference type="EMBL" id="JACHGJ010000014">
    <property type="protein sequence ID" value="MBB6482590.1"/>
    <property type="molecule type" value="Genomic_DNA"/>
</dbReference>
<keyword evidence="6" id="KW-1185">Reference proteome</keyword>
<proteinExistence type="inferred from homology"/>
<name>A0A841RHV4_9SPIO</name>
<sequence length="379" mass="41228">MAEIRLEFPGSLIFGNKEILRLGSEASSWGERVLLISDSVHKSTGTLDYVKGILEKKHLKVLVYSDVKSSASTFSIEEAVSLAERSHSQVIVGLGGVRTLSFAKAVAFVAAGEGNIDDFFTDRVTRRIVLPFISVPTSLRDPFLLSESCFITESRQRTSSISHLPPFSTKQIIVDPTLTVSLPAKYSLLALMEILLSSIEAYISRQSSFLVETAALDAIGKVTSVLDKISGNQGDLNFRKIACEASVSSAMALSMTGPLPGLMLAYVTGSYYKVPRVSLVTTLYPHVFDSSIYSSTDRAGQAAKALREGLGWSSLGERDSLSTMVRSIIARYKLPVRLEEMKIKSDELSICSDITSALLSNVNQTVGADSLFEILRESF</sequence>
<dbReference type="Proteomes" id="UP000587760">
    <property type="component" value="Unassembled WGS sequence"/>
</dbReference>
<evidence type="ECO:0000259" key="3">
    <source>
        <dbReference type="Pfam" id="PF00465"/>
    </source>
</evidence>
<comment type="caution">
    <text evidence="5">The sequence shown here is derived from an EMBL/GenBank/DDBJ whole genome shotgun (WGS) entry which is preliminary data.</text>
</comment>
<evidence type="ECO:0000256" key="2">
    <source>
        <dbReference type="ARBA" id="ARBA00023002"/>
    </source>
</evidence>
<dbReference type="SUPFAM" id="SSF56796">
    <property type="entry name" value="Dehydroquinate synthase-like"/>
    <property type="match status" value="1"/>
</dbReference>
<dbReference type="InterPro" id="IPR056798">
    <property type="entry name" value="ADH_Fe_C"/>
</dbReference>
<dbReference type="Gene3D" id="1.20.1090.10">
    <property type="entry name" value="Dehydroquinate synthase-like - alpha domain"/>
    <property type="match status" value="1"/>
</dbReference>
<dbReference type="InterPro" id="IPR001670">
    <property type="entry name" value="ADH_Fe/GldA"/>
</dbReference>
<accession>A0A841RHV4</accession>
<feature type="domain" description="Alcohol dehydrogenase iron-type/glycerol dehydrogenase GldA" evidence="3">
    <location>
        <begin position="9"/>
        <end position="176"/>
    </location>
</feature>
<dbReference type="AlphaFoldDB" id="A0A841RHV4"/>
<dbReference type="Pfam" id="PF00465">
    <property type="entry name" value="Fe-ADH"/>
    <property type="match status" value="1"/>
</dbReference>
<dbReference type="InterPro" id="IPR039697">
    <property type="entry name" value="Alcohol_dehydrogenase_Fe"/>
</dbReference>
<dbReference type="GO" id="GO:0046872">
    <property type="term" value="F:metal ion binding"/>
    <property type="evidence" value="ECO:0007669"/>
    <property type="project" value="InterPro"/>
</dbReference>
<protein>
    <submittedName>
        <fullName evidence="5">Alcohol dehydrogenase</fullName>
        <ecNumber evidence="5">1.1.1.1</ecNumber>
    </submittedName>
</protein>